<gene>
    <name evidence="3" type="primary">AVEN_195445_2</name>
    <name evidence="3" type="ORF">CDAR_166932</name>
</gene>
<comment type="caution">
    <text evidence="3">The sequence shown here is derived from an EMBL/GenBank/DDBJ whole genome shotgun (WGS) entry which is preliminary data.</text>
</comment>
<dbReference type="EMBL" id="BPLQ01011166">
    <property type="protein sequence ID" value="GIY56197.1"/>
    <property type="molecule type" value="Genomic_DNA"/>
</dbReference>
<evidence type="ECO:0008006" key="5">
    <source>
        <dbReference type="Google" id="ProtNLM"/>
    </source>
</evidence>
<protein>
    <recommendedName>
        <fullName evidence="5">SEFIR domain-containing protein</fullName>
    </recommendedName>
</protein>
<evidence type="ECO:0000256" key="2">
    <source>
        <dbReference type="SAM" id="SignalP"/>
    </source>
</evidence>
<organism evidence="3 4">
    <name type="scientific">Caerostris darwini</name>
    <dbReference type="NCBI Taxonomy" id="1538125"/>
    <lineage>
        <taxon>Eukaryota</taxon>
        <taxon>Metazoa</taxon>
        <taxon>Ecdysozoa</taxon>
        <taxon>Arthropoda</taxon>
        <taxon>Chelicerata</taxon>
        <taxon>Arachnida</taxon>
        <taxon>Araneae</taxon>
        <taxon>Araneomorphae</taxon>
        <taxon>Entelegynae</taxon>
        <taxon>Araneoidea</taxon>
        <taxon>Araneidae</taxon>
        <taxon>Caerostris</taxon>
    </lineage>
</organism>
<feature type="transmembrane region" description="Helical" evidence="1">
    <location>
        <begin position="488"/>
        <end position="507"/>
    </location>
</feature>
<feature type="signal peptide" evidence="2">
    <location>
        <begin position="1"/>
        <end position="20"/>
    </location>
</feature>
<keyword evidence="1" id="KW-0812">Transmembrane</keyword>
<keyword evidence="1" id="KW-0472">Membrane</keyword>
<evidence type="ECO:0000313" key="4">
    <source>
        <dbReference type="Proteomes" id="UP001054837"/>
    </source>
</evidence>
<reference evidence="3 4" key="1">
    <citation type="submission" date="2021-06" db="EMBL/GenBank/DDBJ databases">
        <title>Caerostris darwini draft genome.</title>
        <authorList>
            <person name="Kono N."/>
            <person name="Arakawa K."/>
        </authorList>
    </citation>
    <scope>NUCLEOTIDE SEQUENCE [LARGE SCALE GENOMIC DNA]</scope>
</reference>
<keyword evidence="2" id="KW-0732">Signal</keyword>
<evidence type="ECO:0000256" key="1">
    <source>
        <dbReference type="SAM" id="Phobius"/>
    </source>
</evidence>
<keyword evidence="4" id="KW-1185">Reference proteome</keyword>
<proteinExistence type="predicted"/>
<keyword evidence="1" id="KW-1133">Transmembrane helix</keyword>
<accession>A0AAV4UEK0</accession>
<sequence>MFISYILWFYFLIGNTGIHSIVIQESGCDLYPGCVNEHLPISVINSTTIECAVSPVCPMLVGTDSTCATLSSNQYFHIGLKGVTVKQENEDTWIQLKLTSSFNFRNKDLVMSSFFIRISFVGYESCYEFIIPFSFFIHLKGDFILPCIKLQPFNWNHLIIYMSVHQEDMEMVFLQATNYSLKNVTKVNEFRGNVFNYNHAINKNNFYLTLRTKQHLYCVFNYNISIYKSSKDHMCDTNALVHRWSFDSKKSRHTKSCNRSLLTTCQKYCVYAIFTKHLHCDYTHPNSFIEISFFQLSPKSIDLKRESSPKSIDLERKISPKSIDLERESSSKSIDLNALFPEESKYSCENWSLTLDYASVKQDTFKKEITVKISLWDEYIKCFDFYNVYLYKFEYFECKPKRGIVQPDFFRINPKFNKNYSIEEIFVFPIKKSGYYCILVVPFIERTPLRTWALNSDIFNITVENISSTEIDDVNIKKTKRQNFPNEVILAICILLFITTCSLWSCFKVILKTKIKKGVDFSAYAEENLPILTQIVDKVYIFHSLDDHSIQNDVALLKNFLQECALLNVYTLDDMIHDLLEQRHCCISKILECDCPGTGKFCVSNKKFIIVISERVLRNANSEDIISDHIEERAFQMILDFTAADWKNSYCHLFVVSFNENLFYDKRFKYVVPKHIQEVKYVIPKNLINLCVNLGCSPVKKLEREELIECLHYHDIRNVGL</sequence>
<name>A0AAV4UEK0_9ARAC</name>
<dbReference type="Proteomes" id="UP001054837">
    <property type="component" value="Unassembled WGS sequence"/>
</dbReference>
<evidence type="ECO:0000313" key="3">
    <source>
        <dbReference type="EMBL" id="GIY56197.1"/>
    </source>
</evidence>
<dbReference type="AlphaFoldDB" id="A0AAV4UEK0"/>
<feature type="chain" id="PRO_5043719305" description="SEFIR domain-containing protein" evidence="2">
    <location>
        <begin position="21"/>
        <end position="721"/>
    </location>
</feature>